<comment type="similarity">
    <text evidence="2">Belongs to the bacterial solute-binding protein SsuA/TauA family.</text>
</comment>
<sequence>MGSKALGDRPRCDQGASRAHVELCSHQGVADGLRRKRLPISRTALVTDRSRVRLAIGLRSTAQSLSLVGLAADTFAQCGIDLEIAQIETAGPAGIDGLLQGRWEFAEFGAIPVVQWAMEGKDPVILMAAEPVSALYILGGPGVSTANDLVGGRIGVLTRAGQTGYSALEMLDRWDLRDGVDLAELMKYPAIYDGLLRGDIRGGVLTADYRFAAPEGALSVLADLGKEFGFQGPLLATTRQFLAANRDIVERVVEGYSGAIRAFKTRPDIAVPVLQKHLPFVDVDGIARIHAFYAARFSDIPRPSVAGLEAVIESCSQKAAGERLLAVGDVYEPGVLDALERRGIFDANVSSTMKV</sequence>
<comment type="subcellular location">
    <subcellularLocation>
        <location evidence="1">Periplasm</location>
    </subcellularLocation>
</comment>
<dbReference type="OrthoDB" id="8267497at2"/>
<dbReference type="Proteomes" id="UP000254889">
    <property type="component" value="Chromosome"/>
</dbReference>
<keyword evidence="3" id="KW-0732">Signal</keyword>
<dbReference type="Gene3D" id="3.40.190.10">
    <property type="entry name" value="Periplasmic binding protein-like II"/>
    <property type="match status" value="2"/>
</dbReference>
<proteinExistence type="inferred from homology"/>
<protein>
    <submittedName>
        <fullName evidence="4">ABC transporter substrate-binding protein</fullName>
    </submittedName>
</protein>
<dbReference type="EMBL" id="CP031417">
    <property type="protein sequence ID" value="AXK84188.1"/>
    <property type="molecule type" value="Genomic_DNA"/>
</dbReference>
<dbReference type="PANTHER" id="PTHR30024:SF47">
    <property type="entry name" value="TAURINE-BINDING PERIPLASMIC PROTEIN"/>
    <property type="match status" value="1"/>
</dbReference>
<evidence type="ECO:0000256" key="3">
    <source>
        <dbReference type="ARBA" id="ARBA00022729"/>
    </source>
</evidence>
<evidence type="ECO:0000256" key="2">
    <source>
        <dbReference type="ARBA" id="ARBA00010742"/>
    </source>
</evidence>
<dbReference type="PANTHER" id="PTHR30024">
    <property type="entry name" value="ALIPHATIC SULFONATES-BINDING PROTEIN-RELATED"/>
    <property type="match status" value="1"/>
</dbReference>
<dbReference type="SUPFAM" id="SSF53850">
    <property type="entry name" value="Periplasmic binding protein-like II"/>
    <property type="match status" value="1"/>
</dbReference>
<dbReference type="KEGG" id="ptaw:DW352_23065"/>
<dbReference type="GO" id="GO:0042597">
    <property type="term" value="C:periplasmic space"/>
    <property type="evidence" value="ECO:0007669"/>
    <property type="project" value="UniProtKB-SubCell"/>
</dbReference>
<dbReference type="AlphaFoldDB" id="A0A346A4U1"/>
<gene>
    <name evidence="4" type="ORF">DW352_23065</name>
</gene>
<evidence type="ECO:0000313" key="4">
    <source>
        <dbReference type="EMBL" id="AXK84188.1"/>
    </source>
</evidence>
<keyword evidence="5" id="KW-1185">Reference proteome</keyword>
<accession>A0A346A4U1</accession>
<name>A0A346A4U1_9HYPH</name>
<reference evidence="4 5" key="1">
    <citation type="submission" date="2018-07" db="EMBL/GenBank/DDBJ databases">
        <authorList>
            <person name="Quirk P.G."/>
            <person name="Krulwich T.A."/>
        </authorList>
    </citation>
    <scope>NUCLEOTIDE SEQUENCE [LARGE SCALE GENOMIC DNA]</scope>
    <source>
        <strain evidence="4 5">CC-BB4</strain>
    </source>
</reference>
<evidence type="ECO:0000256" key="1">
    <source>
        <dbReference type="ARBA" id="ARBA00004418"/>
    </source>
</evidence>
<evidence type="ECO:0000313" key="5">
    <source>
        <dbReference type="Proteomes" id="UP000254889"/>
    </source>
</evidence>
<organism evidence="4 5">
    <name type="scientific">Pseudolabrys taiwanensis</name>
    <dbReference type="NCBI Taxonomy" id="331696"/>
    <lineage>
        <taxon>Bacteria</taxon>
        <taxon>Pseudomonadati</taxon>
        <taxon>Pseudomonadota</taxon>
        <taxon>Alphaproteobacteria</taxon>
        <taxon>Hyphomicrobiales</taxon>
        <taxon>Xanthobacteraceae</taxon>
        <taxon>Pseudolabrys</taxon>
    </lineage>
</organism>